<keyword evidence="1" id="KW-1003">Cell membrane</keyword>
<dbReference type="Gene3D" id="3.40.1580.20">
    <property type="entry name" value="Syd protein"/>
    <property type="match status" value="1"/>
</dbReference>
<proteinExistence type="predicted"/>
<evidence type="ECO:0000313" key="5">
    <source>
        <dbReference type="Proteomes" id="UP000180253"/>
    </source>
</evidence>
<gene>
    <name evidence="4" type="ORF">BIW53_13500</name>
</gene>
<comment type="caution">
    <text evidence="4">The sequence shown here is derived from an EMBL/GenBank/DDBJ whole genome shotgun (WGS) entry which is preliminary data.</text>
</comment>
<keyword evidence="5" id="KW-1185">Reference proteome</keyword>
<dbReference type="InterPro" id="IPR038228">
    <property type="entry name" value="Syd_sf"/>
</dbReference>
<evidence type="ECO:0000256" key="1">
    <source>
        <dbReference type="ARBA" id="ARBA00022475"/>
    </source>
</evidence>
<dbReference type="GO" id="GO:0009898">
    <property type="term" value="C:cytoplasmic side of plasma membrane"/>
    <property type="evidence" value="ECO:0007669"/>
    <property type="project" value="InterPro"/>
</dbReference>
<evidence type="ECO:0000313" key="4">
    <source>
        <dbReference type="EMBL" id="OHU95020.1"/>
    </source>
</evidence>
<dbReference type="AlphaFoldDB" id="A0A1S1N9R9"/>
<dbReference type="EMBL" id="MNAN01000032">
    <property type="protein sequence ID" value="OHU95020.1"/>
    <property type="molecule type" value="Genomic_DNA"/>
</dbReference>
<organism evidence="4 5">
    <name type="scientific">Pseudoalteromonas byunsanensis</name>
    <dbReference type="NCBI Taxonomy" id="327939"/>
    <lineage>
        <taxon>Bacteria</taxon>
        <taxon>Pseudomonadati</taxon>
        <taxon>Pseudomonadota</taxon>
        <taxon>Gammaproteobacteria</taxon>
        <taxon>Alteromonadales</taxon>
        <taxon>Pseudoalteromonadaceae</taxon>
        <taxon>Pseudoalteromonas</taxon>
    </lineage>
</organism>
<dbReference type="STRING" id="327939.BIW53_13500"/>
<dbReference type="Proteomes" id="UP000180253">
    <property type="component" value="Unassembled WGS sequence"/>
</dbReference>
<dbReference type="NCBIfam" id="NF003439">
    <property type="entry name" value="PRK04968.1"/>
    <property type="match status" value="1"/>
</dbReference>
<evidence type="ECO:0000256" key="3">
    <source>
        <dbReference type="ARBA" id="ARBA00023136"/>
    </source>
</evidence>
<dbReference type="RefSeq" id="WP_070992622.1">
    <property type="nucleotide sequence ID" value="NZ_CBCSHD010000021.1"/>
</dbReference>
<dbReference type="InterPro" id="IPR009948">
    <property type="entry name" value="Syd"/>
</dbReference>
<keyword evidence="3" id="KW-0472">Membrane</keyword>
<protein>
    <submittedName>
        <fullName evidence="4">SecY-interacting protein</fullName>
    </submittedName>
</protein>
<dbReference type="CDD" id="cd16323">
    <property type="entry name" value="Syd"/>
    <property type="match status" value="1"/>
</dbReference>
<keyword evidence="2" id="KW-0997">Cell inner membrane</keyword>
<accession>A0A1S1N9R9</accession>
<dbReference type="OrthoDB" id="5599437at2"/>
<dbReference type="Pfam" id="PF07348">
    <property type="entry name" value="Syd"/>
    <property type="match status" value="1"/>
</dbReference>
<name>A0A1S1N9R9_9GAMM</name>
<sequence>MAINQILSQLHENFAVHYQQEHQSLPCMYYDPQWPSPCEVGEPIDDERIQWQAAPQPNENNLQQLAMALECAFPTALDEYYSSFFAGNIVGTIEGHQVELLQAWNQEDYERLQQNITGHVLMKRKLKQEETVFIGLTEQDDLLLSVKLNSGEVCLEYVGKPPHHVLAPDLADFLQQVSF</sequence>
<reference evidence="4 5" key="1">
    <citation type="submission" date="2016-10" db="EMBL/GenBank/DDBJ databases">
        <title>Pseudoalteromonas amylolytica sp. nov., isolated from the surface seawater.</title>
        <authorList>
            <person name="Wu Y.-H."/>
            <person name="Cheng H."/>
            <person name="Jin X.-B."/>
            <person name="Wang C.-S."/>
            <person name="Xu X.-W."/>
        </authorList>
    </citation>
    <scope>NUCLEOTIDE SEQUENCE [LARGE SCALE GENOMIC DNA]</scope>
    <source>
        <strain evidence="4 5">JCM 12483</strain>
    </source>
</reference>
<evidence type="ECO:0000256" key="2">
    <source>
        <dbReference type="ARBA" id="ARBA00022519"/>
    </source>
</evidence>